<sequence length="215" mass="24057">MCFKINLFVFFIALLIQIHAKPFLRNPIRTISTSILSSVTAAQAETNISDLRKTKSEKIQDLYKTDENADFTAEDEAFLNEKSPEDTNEAVPSILQKKLEKIMRKLHFIAQLVQRFNPTGSSDDKTNTTNNDSDFDIDDDVEDETSNSTPNPDEKTKEEFYDPRQQESEDFKHNSAASTNAGLGVHLMEILGSLFGLIYGAAIQLTSATTSKPTL</sequence>
<evidence type="ECO:0000313" key="3">
    <source>
        <dbReference type="EMBL" id="KAK9754072.1"/>
    </source>
</evidence>
<feature type="chain" id="PRO_5043576005" evidence="2">
    <location>
        <begin position="21"/>
        <end position="215"/>
    </location>
</feature>
<feature type="compositionally biased region" description="Acidic residues" evidence="1">
    <location>
        <begin position="133"/>
        <end position="145"/>
    </location>
</feature>
<protein>
    <submittedName>
        <fullName evidence="3">Uncharacterized protein</fullName>
    </submittedName>
</protein>
<proteinExistence type="predicted"/>
<feature type="signal peptide" evidence="2">
    <location>
        <begin position="1"/>
        <end position="20"/>
    </location>
</feature>
<keyword evidence="4" id="KW-1185">Reference proteome</keyword>
<feature type="region of interest" description="Disordered" evidence="1">
    <location>
        <begin position="117"/>
        <end position="174"/>
    </location>
</feature>
<evidence type="ECO:0000256" key="1">
    <source>
        <dbReference type="SAM" id="MobiDB-lite"/>
    </source>
</evidence>
<dbReference type="Proteomes" id="UP001458880">
    <property type="component" value="Unassembled WGS sequence"/>
</dbReference>
<organism evidence="3 4">
    <name type="scientific">Popillia japonica</name>
    <name type="common">Japanese beetle</name>
    <dbReference type="NCBI Taxonomy" id="7064"/>
    <lineage>
        <taxon>Eukaryota</taxon>
        <taxon>Metazoa</taxon>
        <taxon>Ecdysozoa</taxon>
        <taxon>Arthropoda</taxon>
        <taxon>Hexapoda</taxon>
        <taxon>Insecta</taxon>
        <taxon>Pterygota</taxon>
        <taxon>Neoptera</taxon>
        <taxon>Endopterygota</taxon>
        <taxon>Coleoptera</taxon>
        <taxon>Polyphaga</taxon>
        <taxon>Scarabaeiformia</taxon>
        <taxon>Scarabaeidae</taxon>
        <taxon>Rutelinae</taxon>
        <taxon>Popillia</taxon>
    </lineage>
</organism>
<gene>
    <name evidence="3" type="ORF">QE152_g1607</name>
</gene>
<dbReference type="EMBL" id="JASPKY010000009">
    <property type="protein sequence ID" value="KAK9754072.1"/>
    <property type="molecule type" value="Genomic_DNA"/>
</dbReference>
<evidence type="ECO:0000256" key="2">
    <source>
        <dbReference type="SAM" id="SignalP"/>
    </source>
</evidence>
<feature type="compositionally biased region" description="Basic and acidic residues" evidence="1">
    <location>
        <begin position="152"/>
        <end position="173"/>
    </location>
</feature>
<comment type="caution">
    <text evidence="3">The sequence shown here is derived from an EMBL/GenBank/DDBJ whole genome shotgun (WGS) entry which is preliminary data.</text>
</comment>
<evidence type="ECO:0000313" key="4">
    <source>
        <dbReference type="Proteomes" id="UP001458880"/>
    </source>
</evidence>
<reference evidence="3 4" key="1">
    <citation type="journal article" date="2024" name="BMC Genomics">
        <title>De novo assembly and annotation of Popillia japonica's genome with initial clues to its potential as an invasive pest.</title>
        <authorList>
            <person name="Cucini C."/>
            <person name="Boschi S."/>
            <person name="Funari R."/>
            <person name="Cardaioli E."/>
            <person name="Iannotti N."/>
            <person name="Marturano G."/>
            <person name="Paoli F."/>
            <person name="Bruttini M."/>
            <person name="Carapelli A."/>
            <person name="Frati F."/>
            <person name="Nardi F."/>
        </authorList>
    </citation>
    <scope>NUCLEOTIDE SEQUENCE [LARGE SCALE GENOMIC DNA]</scope>
    <source>
        <strain evidence="3">DMR45628</strain>
    </source>
</reference>
<name>A0AAW1N440_POPJA</name>
<dbReference type="AlphaFoldDB" id="A0AAW1N440"/>
<accession>A0AAW1N440</accession>
<keyword evidence="2" id="KW-0732">Signal</keyword>